<dbReference type="HOGENOM" id="CLU_015553_0_3_10"/>
<dbReference type="Pfam" id="PF14322">
    <property type="entry name" value="SusD-like_3"/>
    <property type="match status" value="1"/>
</dbReference>
<evidence type="ECO:0000256" key="1">
    <source>
        <dbReference type="ARBA" id="ARBA00004442"/>
    </source>
</evidence>
<dbReference type="PATRIC" id="fig|927665.4.peg.726"/>
<comment type="similarity">
    <text evidence="2">Belongs to the SusD family.</text>
</comment>
<dbReference type="EMBL" id="AQHV01000003">
    <property type="protein sequence ID" value="KKB59158.1"/>
    <property type="molecule type" value="Genomic_DNA"/>
</dbReference>
<dbReference type="InterPro" id="IPR012944">
    <property type="entry name" value="SusD_RagB_dom"/>
</dbReference>
<dbReference type="Pfam" id="PF07980">
    <property type="entry name" value="SusD_RagB"/>
    <property type="match status" value="1"/>
</dbReference>
<feature type="domain" description="RagB/SusD" evidence="6">
    <location>
        <begin position="276"/>
        <end position="588"/>
    </location>
</feature>
<feature type="domain" description="SusD-like N-terminal" evidence="7">
    <location>
        <begin position="60"/>
        <end position="206"/>
    </location>
</feature>
<accession>A0A0F5JN08</accession>
<evidence type="ECO:0000259" key="6">
    <source>
        <dbReference type="Pfam" id="PF07980"/>
    </source>
</evidence>
<sequence>MKRNIVALFGACVVLMTSCDLDYTNNGTINPDNVWSDKNMISSFLTDIYGNMLPGWPVSANNTDEGMNGPTNMSQFARGQITIDNYTTNWGYGNIDRINFFLDQLEGVTVLTDVEKRQMRGQALFWRAWDYWGKVFSVGGVPLITHFQDVTNVESLFVPRSSTSDCVAQILADLDEAIESLPDTWAGADYGRIDKGCAMAFKGRMLLQYASPLFNPDNNKARWEAAYKANKDAVDFLRGVGKGLYEGDFADIWYDEQNKEVIMVNQFYYPDHAFDQKNIRPEALTKDGANDNQAILPLLLAFPKLDGTKLELDIERLASDPDYNKQFMDDFYMNRDPRFHATIFCPGTKYPGASDQLPGDMKYWNAWTKLEDSEASQGFVYYSLIRDEIDRGQQEGANFYQRKGLDELTITEVYNAETDWIEIRFAEVLMNYGECANELGKSGEALQVLYDIRKRAGIQSSTNYGITATTQDQIREAYINERFIEFAYEGKRFSDLRRWKRYDILNNLKYRSTLYPVINDYNLVKEGKFDWTKDMFDPEVRKLFHFEYIECVDKDKQYMFNLDLNHWFTSVAKDVLDRNSKIEQNNEWGGTFDPLK</sequence>
<dbReference type="Proteomes" id="UP000033047">
    <property type="component" value="Unassembled WGS sequence"/>
</dbReference>
<comment type="caution">
    <text evidence="8">The sequence shown here is derived from an EMBL/GenBank/DDBJ whole genome shotgun (WGS) entry which is preliminary data.</text>
</comment>
<dbReference type="GO" id="GO:0009279">
    <property type="term" value="C:cell outer membrane"/>
    <property type="evidence" value="ECO:0007669"/>
    <property type="project" value="UniProtKB-SubCell"/>
</dbReference>
<keyword evidence="4" id="KW-0472">Membrane</keyword>
<keyword evidence="5" id="KW-0998">Cell outer membrane</keyword>
<keyword evidence="3" id="KW-0732">Signal</keyword>
<dbReference type="STRING" id="927665.HMPREF1535_00717"/>
<evidence type="ECO:0000259" key="7">
    <source>
        <dbReference type="Pfam" id="PF14322"/>
    </source>
</evidence>
<evidence type="ECO:0000313" key="9">
    <source>
        <dbReference type="Proteomes" id="UP000033047"/>
    </source>
</evidence>
<dbReference type="AlphaFoldDB" id="A0A0F5JN08"/>
<name>A0A0F5JN08_9BACT</name>
<dbReference type="RefSeq" id="WP_046145319.1">
    <property type="nucleotide sequence ID" value="NZ_KQ033912.1"/>
</dbReference>
<evidence type="ECO:0000256" key="4">
    <source>
        <dbReference type="ARBA" id="ARBA00023136"/>
    </source>
</evidence>
<reference evidence="8 9" key="1">
    <citation type="submission" date="2013-04" db="EMBL/GenBank/DDBJ databases">
        <title>The Genome Sequence of Parabacteroides goldsteinii DSM 19448.</title>
        <authorList>
            <consortium name="The Broad Institute Genomics Platform"/>
            <person name="Earl A."/>
            <person name="Ward D."/>
            <person name="Feldgarden M."/>
            <person name="Gevers D."/>
            <person name="Martens E."/>
            <person name="Sakamoto M."/>
            <person name="Benno Y."/>
            <person name="Song Y."/>
            <person name="Liu C."/>
            <person name="Lee J."/>
            <person name="Bolanos M."/>
            <person name="Vaisanen M.L."/>
            <person name="Finegold S.M."/>
            <person name="Walker B."/>
            <person name="Young S."/>
            <person name="Zeng Q."/>
            <person name="Gargeya S."/>
            <person name="Fitzgerald M."/>
            <person name="Haas B."/>
            <person name="Abouelleil A."/>
            <person name="Allen A.W."/>
            <person name="Alvarado L."/>
            <person name="Arachchi H.M."/>
            <person name="Berlin A.M."/>
            <person name="Chapman S.B."/>
            <person name="Gainer-Dewar J."/>
            <person name="Goldberg J."/>
            <person name="Griggs A."/>
            <person name="Gujja S."/>
            <person name="Hansen M."/>
            <person name="Howarth C."/>
            <person name="Imamovic A."/>
            <person name="Ireland A."/>
            <person name="Larimer J."/>
            <person name="McCowan C."/>
            <person name="Murphy C."/>
            <person name="Pearson M."/>
            <person name="Poon T.W."/>
            <person name="Priest M."/>
            <person name="Roberts A."/>
            <person name="Saif S."/>
            <person name="Shea T."/>
            <person name="Sisk P."/>
            <person name="Sykes S."/>
            <person name="Wortman J."/>
            <person name="Nusbaum C."/>
            <person name="Birren B."/>
        </authorList>
    </citation>
    <scope>NUCLEOTIDE SEQUENCE [LARGE SCALE GENOMIC DNA]</scope>
    <source>
        <strain evidence="8 9">DSM 19448</strain>
    </source>
</reference>
<organism evidence="8 9">
    <name type="scientific">Parabacteroides goldsteinii DSM 19448 = WAL 12034</name>
    <dbReference type="NCBI Taxonomy" id="927665"/>
    <lineage>
        <taxon>Bacteria</taxon>
        <taxon>Pseudomonadati</taxon>
        <taxon>Bacteroidota</taxon>
        <taxon>Bacteroidia</taxon>
        <taxon>Bacteroidales</taxon>
        <taxon>Tannerellaceae</taxon>
        <taxon>Parabacteroides</taxon>
    </lineage>
</organism>
<proteinExistence type="inferred from homology"/>
<evidence type="ECO:0000256" key="2">
    <source>
        <dbReference type="ARBA" id="ARBA00006275"/>
    </source>
</evidence>
<evidence type="ECO:0000256" key="5">
    <source>
        <dbReference type="ARBA" id="ARBA00023237"/>
    </source>
</evidence>
<dbReference type="SUPFAM" id="SSF48452">
    <property type="entry name" value="TPR-like"/>
    <property type="match status" value="1"/>
</dbReference>
<gene>
    <name evidence="8" type="ORF">HMPREF1535_00717</name>
</gene>
<dbReference type="InterPro" id="IPR011990">
    <property type="entry name" value="TPR-like_helical_dom_sf"/>
</dbReference>
<protein>
    <recommendedName>
        <fullName evidence="10">RagB/SusD domain-containing protein</fullName>
    </recommendedName>
</protein>
<dbReference type="PROSITE" id="PS51257">
    <property type="entry name" value="PROKAR_LIPOPROTEIN"/>
    <property type="match status" value="1"/>
</dbReference>
<dbReference type="InterPro" id="IPR033985">
    <property type="entry name" value="SusD-like_N"/>
</dbReference>
<dbReference type="Gene3D" id="1.25.40.390">
    <property type="match status" value="1"/>
</dbReference>
<evidence type="ECO:0008006" key="10">
    <source>
        <dbReference type="Google" id="ProtNLM"/>
    </source>
</evidence>
<evidence type="ECO:0000313" key="8">
    <source>
        <dbReference type="EMBL" id="KKB59158.1"/>
    </source>
</evidence>
<evidence type="ECO:0000256" key="3">
    <source>
        <dbReference type="ARBA" id="ARBA00022729"/>
    </source>
</evidence>
<comment type="subcellular location">
    <subcellularLocation>
        <location evidence="1">Cell outer membrane</location>
    </subcellularLocation>
</comment>